<dbReference type="GO" id="GO:0046314">
    <property type="term" value="P:phosphocreatine biosynthetic process"/>
    <property type="evidence" value="ECO:0007669"/>
    <property type="project" value="InterPro"/>
</dbReference>
<feature type="binding site" evidence="5">
    <location>
        <begin position="176"/>
        <end position="180"/>
    </location>
    <ligand>
        <name>ATP</name>
        <dbReference type="ChEBI" id="CHEBI:30616"/>
    </ligand>
</feature>
<evidence type="ECO:0000313" key="8">
    <source>
        <dbReference type="EMBL" id="MBC2604259.1"/>
    </source>
</evidence>
<feature type="domain" description="Phosphagen kinase C-terminal" evidence="7">
    <location>
        <begin position="25"/>
        <end position="254"/>
    </location>
</feature>
<keyword evidence="2 5" id="KW-0547">Nucleotide-binding</keyword>
<keyword evidence="9" id="KW-1185">Reference proteome</keyword>
<evidence type="ECO:0000256" key="2">
    <source>
        <dbReference type="ARBA" id="ARBA00022741"/>
    </source>
</evidence>
<dbReference type="PANTHER" id="PTHR11547:SF38">
    <property type="entry name" value="ARGININE KINASE 1-RELATED"/>
    <property type="match status" value="1"/>
</dbReference>
<dbReference type="GO" id="GO:0005615">
    <property type="term" value="C:extracellular space"/>
    <property type="evidence" value="ECO:0007669"/>
    <property type="project" value="TreeGrafter"/>
</dbReference>
<feature type="binding site" evidence="5">
    <location>
        <begin position="28"/>
        <end position="32"/>
    </location>
    <ligand>
        <name>ATP</name>
        <dbReference type="ChEBI" id="CHEBI:30616"/>
    </ligand>
</feature>
<dbReference type="CDD" id="cd07930">
    <property type="entry name" value="bacterial_phosphagen_kinase"/>
    <property type="match status" value="1"/>
</dbReference>
<keyword evidence="3 5" id="KW-0418">Kinase</keyword>
<dbReference type="InterPro" id="IPR014746">
    <property type="entry name" value="Gln_synth/guanido_kin_cat_dom"/>
</dbReference>
<evidence type="ECO:0000256" key="6">
    <source>
        <dbReference type="RuleBase" id="RU000505"/>
    </source>
</evidence>
<keyword evidence="1 5" id="KW-0808">Transferase</keyword>
<dbReference type="GO" id="GO:0005524">
    <property type="term" value="F:ATP binding"/>
    <property type="evidence" value="ECO:0007669"/>
    <property type="project" value="UniProtKB-UniRule"/>
</dbReference>
<dbReference type="InterPro" id="IPR000749">
    <property type="entry name" value="ATP-guanido_PTrfase"/>
</dbReference>
<evidence type="ECO:0000313" key="9">
    <source>
        <dbReference type="Proteomes" id="UP000525652"/>
    </source>
</evidence>
<dbReference type="InterPro" id="IPR022415">
    <property type="entry name" value="ATP-guanido_PTrfase_AS"/>
</dbReference>
<dbReference type="InterPro" id="IPR023660">
    <property type="entry name" value="Arg_Kinase"/>
</dbReference>
<name>A0A7X1B259_9BACT</name>
<comment type="caution">
    <text evidence="8">The sequence shown here is derived from an EMBL/GenBank/DDBJ whole genome shotgun (WGS) entry which is preliminary data.</text>
</comment>
<feature type="binding site" evidence="5">
    <location>
        <begin position="207"/>
        <end position="212"/>
    </location>
    <ligand>
        <name>ATP</name>
        <dbReference type="ChEBI" id="CHEBI:30616"/>
    </ligand>
</feature>
<evidence type="ECO:0000256" key="3">
    <source>
        <dbReference type="ARBA" id="ARBA00022777"/>
    </source>
</evidence>
<dbReference type="PROSITE" id="PS00112">
    <property type="entry name" value="PHOSPHAGEN_KINASE"/>
    <property type="match status" value="1"/>
</dbReference>
<dbReference type="PANTHER" id="PTHR11547">
    <property type="entry name" value="ARGININE OR CREATINE KINASE"/>
    <property type="match status" value="1"/>
</dbReference>
<organism evidence="8 9">
    <name type="scientific">Puniceicoccus vermicola</name>
    <dbReference type="NCBI Taxonomy" id="388746"/>
    <lineage>
        <taxon>Bacteria</taxon>
        <taxon>Pseudomonadati</taxon>
        <taxon>Verrucomicrobiota</taxon>
        <taxon>Opitutia</taxon>
        <taxon>Puniceicoccales</taxon>
        <taxon>Puniceicoccaceae</taxon>
        <taxon>Puniceicoccus</taxon>
    </lineage>
</organism>
<dbReference type="Proteomes" id="UP000525652">
    <property type="component" value="Unassembled WGS sequence"/>
</dbReference>
<evidence type="ECO:0000256" key="1">
    <source>
        <dbReference type="ARBA" id="ARBA00022679"/>
    </source>
</evidence>
<comment type="similarity">
    <text evidence="5 6">Belongs to the ATP:guanido phosphotransferase family.</text>
</comment>
<dbReference type="AlphaFoldDB" id="A0A7X1B259"/>
<reference evidence="8 9" key="1">
    <citation type="submission" date="2020-07" db="EMBL/GenBank/DDBJ databases">
        <authorList>
            <person name="Feng X."/>
        </authorList>
    </citation>
    <scope>NUCLEOTIDE SEQUENCE [LARGE SCALE GENOMIC DNA]</scope>
    <source>
        <strain evidence="8 9">JCM14086</strain>
    </source>
</reference>
<dbReference type="Gene3D" id="3.30.590.10">
    <property type="entry name" value="Glutamine synthetase/guanido kinase, catalytic domain"/>
    <property type="match status" value="1"/>
</dbReference>
<feature type="binding site" evidence="5">
    <location>
        <position position="125"/>
    </location>
    <ligand>
        <name>ATP</name>
        <dbReference type="ChEBI" id="CHEBI:30616"/>
    </ligand>
</feature>
<dbReference type="SUPFAM" id="SSF55931">
    <property type="entry name" value="Glutamine synthetase/guanido kinase"/>
    <property type="match status" value="1"/>
</dbReference>
<evidence type="ECO:0000256" key="5">
    <source>
        <dbReference type="PROSITE-ProRule" id="PRU00843"/>
    </source>
</evidence>
<dbReference type="GO" id="GO:0004111">
    <property type="term" value="F:creatine kinase activity"/>
    <property type="evidence" value="ECO:0007669"/>
    <property type="project" value="InterPro"/>
</dbReference>
<dbReference type="InterPro" id="IPR022414">
    <property type="entry name" value="ATP-guanido_PTrfase_cat"/>
</dbReference>
<dbReference type="RefSeq" id="WP_185694874.1">
    <property type="nucleotide sequence ID" value="NZ_JACHVA010000141.1"/>
</dbReference>
<evidence type="ECO:0000259" key="7">
    <source>
        <dbReference type="PROSITE" id="PS51510"/>
    </source>
</evidence>
<keyword evidence="4 5" id="KW-0067">ATP-binding</keyword>
<gene>
    <name evidence="8" type="ORF">H5P30_20965</name>
</gene>
<accession>A0A7X1B259</accession>
<dbReference type="Pfam" id="PF00217">
    <property type="entry name" value="ATP-gua_Ptrans"/>
    <property type="match status" value="1"/>
</dbReference>
<dbReference type="EMBL" id="JACHVA010000141">
    <property type="protein sequence ID" value="MBC2604259.1"/>
    <property type="molecule type" value="Genomic_DNA"/>
</dbReference>
<dbReference type="PROSITE" id="PS51510">
    <property type="entry name" value="PHOSPHAGEN_KINASE_C"/>
    <property type="match status" value="1"/>
</dbReference>
<sequence length="362" mass="40145">MELKIESLIRADSELTHQHTSSIPIILSTRIRLARNLAGHIFPNQSTDENRNEVFEVCRKAIEGAEGMDSSVSLRMEDISEMERKILVERHLVSRELIESQSGAGVVINGDQSCAVMINEEDHLRIQSMLAGFHLDKVWTTINALDNSLEETLDFAYSEDLGFLTACPSNVGTGLRASVMMHLPGLVITKNMEKVIRAVNQIGLVVRGWLGEGSDASGSIFQISNQQTLGESEEAILKRLANVLKTVRVQEENARMRLLQTDRNRILDRIGRAYGILRNGHLLSSGEGMSLLSLIRLGTDFGMFPKDTRCLVDRLFIEAQPAHVQYLAESEIESAARDALRASSARRNFSAIAEPDYDAAPS</sequence>
<proteinExistence type="inferred from homology"/>
<feature type="binding site" evidence="5">
    <location>
        <position position="91"/>
    </location>
    <ligand>
        <name>ATP</name>
        <dbReference type="ChEBI" id="CHEBI:30616"/>
    </ligand>
</feature>
<protein>
    <submittedName>
        <fullName evidence="8">Protein arginine kinase</fullName>
    </submittedName>
</protein>
<evidence type="ECO:0000256" key="4">
    <source>
        <dbReference type="ARBA" id="ARBA00022840"/>
    </source>
</evidence>